<dbReference type="STRING" id="3076.A0A2P6TLG1"/>
<reference evidence="4 5" key="1">
    <citation type="journal article" date="2018" name="Plant J.">
        <title>Genome sequences of Chlorella sorokiniana UTEX 1602 and Micractinium conductrix SAG 241.80: implications to maltose excretion by a green alga.</title>
        <authorList>
            <person name="Arriola M.B."/>
            <person name="Velmurugan N."/>
            <person name="Zhang Y."/>
            <person name="Plunkett M.H."/>
            <person name="Hondzo H."/>
            <person name="Barney B.M."/>
        </authorList>
    </citation>
    <scope>NUCLEOTIDE SEQUENCE [LARGE SCALE GENOMIC DNA]</scope>
    <source>
        <strain evidence="5">UTEX 1602</strain>
    </source>
</reference>
<comment type="caution">
    <text evidence="4">The sequence shown here is derived from an EMBL/GenBank/DDBJ whole genome shotgun (WGS) entry which is preliminary data.</text>
</comment>
<name>A0A2P6TLG1_CHLSO</name>
<dbReference type="PANTHER" id="PTHR34556">
    <property type="match status" value="1"/>
</dbReference>
<dbReference type="Pfam" id="PF20429">
    <property type="entry name" value="Tab2-like_C"/>
    <property type="match status" value="1"/>
</dbReference>
<proteinExistence type="predicted"/>
<evidence type="ECO:0000259" key="3">
    <source>
        <dbReference type="Pfam" id="PF20429"/>
    </source>
</evidence>
<feature type="domain" description="RNA-binding protein Tab2-like N-terminal" evidence="2">
    <location>
        <begin position="92"/>
        <end position="195"/>
    </location>
</feature>
<evidence type="ECO:0000256" key="1">
    <source>
        <dbReference type="SAM" id="MobiDB-lite"/>
    </source>
</evidence>
<dbReference type="InterPro" id="IPR046761">
    <property type="entry name" value="Tab2-like_C"/>
</dbReference>
<dbReference type="EMBL" id="LHPG02000012">
    <property type="protein sequence ID" value="PRW45127.1"/>
    <property type="molecule type" value="Genomic_DNA"/>
</dbReference>
<keyword evidence="5" id="KW-1185">Reference proteome</keyword>
<feature type="domain" description="RNA-binding protein Tab2/Atab2 C-terminal" evidence="3">
    <location>
        <begin position="214"/>
        <end position="367"/>
    </location>
</feature>
<evidence type="ECO:0000313" key="4">
    <source>
        <dbReference type="EMBL" id="PRW45127.1"/>
    </source>
</evidence>
<dbReference type="Pfam" id="PF06485">
    <property type="entry name" value="Tab2-like_N"/>
    <property type="match status" value="1"/>
</dbReference>
<dbReference type="PANTHER" id="PTHR34556:SF2">
    <property type="entry name" value="PROTEIN TAB2 HOMOLOG, CHLOROPLASTIC"/>
    <property type="match status" value="1"/>
</dbReference>
<accession>A0A2P6TLG1</accession>
<dbReference type="InterPro" id="IPR046760">
    <property type="entry name" value="Tab2-like_N"/>
</dbReference>
<dbReference type="Proteomes" id="UP000239899">
    <property type="component" value="Unassembled WGS sequence"/>
</dbReference>
<organism evidence="4 5">
    <name type="scientific">Chlorella sorokiniana</name>
    <name type="common">Freshwater green alga</name>
    <dbReference type="NCBI Taxonomy" id="3076"/>
    <lineage>
        <taxon>Eukaryota</taxon>
        <taxon>Viridiplantae</taxon>
        <taxon>Chlorophyta</taxon>
        <taxon>core chlorophytes</taxon>
        <taxon>Trebouxiophyceae</taxon>
        <taxon>Chlorellales</taxon>
        <taxon>Chlorellaceae</taxon>
        <taxon>Chlorella clade</taxon>
        <taxon>Chlorella</taxon>
    </lineage>
</organism>
<dbReference type="OrthoDB" id="3833at2759"/>
<sequence>MLALAAGCSVGQAAIRKLSPTHTAGALQARRQASAAAWPSNGSSSTPCSRGGSRRRQCRAAAEGAATGSAVAAAADAAPSTGSSSSVPQSDVWELDFCSRPILDERGKKVWELVICDPERKFEYAQYYPNNKINSGELKKALEAVLAQPGARKPTAARFFRGQMQTIISRALSDLSITPVPSRRCFTLMNWLEERLDSVYKQHPGYSEKATNLFTLDLGAPEELPDALRGEKWSFVQLPLATLQQELQAVEAGRAFGATLDLKAVGQPLGPDTLVPGVAVYSRRADPLAAWTNGLDLAAVVADTDRAFLILETGFNQRWRYGAYRRSLETTAEATAWEEAKQAVGGLHFLAVMPDEESEVCSGLWLLLDRKPPNV</sequence>
<evidence type="ECO:0000259" key="2">
    <source>
        <dbReference type="Pfam" id="PF06485"/>
    </source>
</evidence>
<dbReference type="GO" id="GO:0003723">
    <property type="term" value="F:RNA binding"/>
    <property type="evidence" value="ECO:0007669"/>
    <property type="project" value="InterPro"/>
</dbReference>
<protein>
    <submittedName>
        <fullName evidence="4">RNA binding</fullName>
    </submittedName>
</protein>
<evidence type="ECO:0000313" key="5">
    <source>
        <dbReference type="Proteomes" id="UP000239899"/>
    </source>
</evidence>
<dbReference type="AlphaFoldDB" id="A0A2P6TLG1"/>
<dbReference type="InterPro" id="IPR009472">
    <property type="entry name" value="Tab2-like"/>
</dbReference>
<gene>
    <name evidence="4" type="ORF">C2E21_6325</name>
</gene>
<feature type="region of interest" description="Disordered" evidence="1">
    <location>
        <begin position="33"/>
        <end position="55"/>
    </location>
</feature>